<name>A0A453JDY5_AEGTS</name>
<evidence type="ECO:0000313" key="3">
    <source>
        <dbReference type="EnsemblPlants" id="AET4Gv20886000.3"/>
    </source>
</evidence>
<dbReference type="Pfam" id="PF13456">
    <property type="entry name" value="RVT_3"/>
    <property type="match status" value="1"/>
</dbReference>
<keyword evidence="4" id="KW-1185">Reference proteome</keyword>
<dbReference type="Gene3D" id="3.30.420.10">
    <property type="entry name" value="Ribonuclease H-like superfamily/Ribonuclease H"/>
    <property type="match status" value="1"/>
</dbReference>
<organism evidence="3 4">
    <name type="scientific">Aegilops tauschii subsp. strangulata</name>
    <name type="common">Goatgrass</name>
    <dbReference type="NCBI Taxonomy" id="200361"/>
    <lineage>
        <taxon>Eukaryota</taxon>
        <taxon>Viridiplantae</taxon>
        <taxon>Streptophyta</taxon>
        <taxon>Embryophyta</taxon>
        <taxon>Tracheophyta</taxon>
        <taxon>Spermatophyta</taxon>
        <taxon>Magnoliopsida</taxon>
        <taxon>Liliopsida</taxon>
        <taxon>Poales</taxon>
        <taxon>Poaceae</taxon>
        <taxon>BOP clade</taxon>
        <taxon>Pooideae</taxon>
        <taxon>Triticodae</taxon>
        <taxon>Triticeae</taxon>
        <taxon>Triticinae</taxon>
        <taxon>Aegilops</taxon>
    </lineage>
</organism>
<feature type="domain" description="RNase H type-1" evidence="2">
    <location>
        <begin position="63"/>
        <end position="143"/>
    </location>
</feature>
<dbReference type="InterPro" id="IPR044861">
    <property type="entry name" value="IPNS-like_FE2OG_OXY"/>
</dbReference>
<dbReference type="GO" id="GO:0003676">
    <property type="term" value="F:nucleic acid binding"/>
    <property type="evidence" value="ECO:0007669"/>
    <property type="project" value="InterPro"/>
</dbReference>
<dbReference type="CDD" id="cd06222">
    <property type="entry name" value="RNase_H_like"/>
    <property type="match status" value="1"/>
</dbReference>
<reference evidence="3" key="4">
    <citation type="submission" date="2019-03" db="UniProtKB">
        <authorList>
            <consortium name="EnsemblPlants"/>
        </authorList>
    </citation>
    <scope>IDENTIFICATION</scope>
</reference>
<protein>
    <recommendedName>
        <fullName evidence="5">RNase H type-1 domain-containing protein</fullName>
    </recommendedName>
</protein>
<reference evidence="3" key="3">
    <citation type="journal article" date="2017" name="Nature">
        <title>Genome sequence of the progenitor of the wheat D genome Aegilops tauschii.</title>
        <authorList>
            <person name="Luo M.C."/>
            <person name="Gu Y.Q."/>
            <person name="Puiu D."/>
            <person name="Wang H."/>
            <person name="Twardziok S.O."/>
            <person name="Deal K.R."/>
            <person name="Huo N."/>
            <person name="Zhu T."/>
            <person name="Wang L."/>
            <person name="Wang Y."/>
            <person name="McGuire P.E."/>
            <person name="Liu S."/>
            <person name="Long H."/>
            <person name="Ramasamy R.K."/>
            <person name="Rodriguez J.C."/>
            <person name="Van S.L."/>
            <person name="Yuan L."/>
            <person name="Wang Z."/>
            <person name="Xia Z."/>
            <person name="Xiao L."/>
            <person name="Anderson O.D."/>
            <person name="Ouyang S."/>
            <person name="Liang Y."/>
            <person name="Zimin A.V."/>
            <person name="Pertea G."/>
            <person name="Qi P."/>
            <person name="Bennetzen J.L."/>
            <person name="Dai X."/>
            <person name="Dawson M.W."/>
            <person name="Muller H.G."/>
            <person name="Kugler K."/>
            <person name="Rivarola-Duarte L."/>
            <person name="Spannagl M."/>
            <person name="Mayer K.F.X."/>
            <person name="Lu F.H."/>
            <person name="Bevan M.W."/>
            <person name="Leroy P."/>
            <person name="Li P."/>
            <person name="You F.M."/>
            <person name="Sun Q."/>
            <person name="Liu Z."/>
            <person name="Lyons E."/>
            <person name="Wicker T."/>
            <person name="Salzberg S.L."/>
            <person name="Devos K.M."/>
            <person name="Dvorak J."/>
        </authorList>
    </citation>
    <scope>NUCLEOTIDE SEQUENCE [LARGE SCALE GENOMIC DNA]</scope>
    <source>
        <strain evidence="3">cv. AL8/78</strain>
    </source>
</reference>
<reference evidence="4" key="2">
    <citation type="journal article" date="2017" name="Nat. Plants">
        <title>The Aegilops tauschii genome reveals multiple impacts of transposons.</title>
        <authorList>
            <person name="Zhao G."/>
            <person name="Zou C."/>
            <person name="Li K."/>
            <person name="Wang K."/>
            <person name="Li T."/>
            <person name="Gao L."/>
            <person name="Zhang X."/>
            <person name="Wang H."/>
            <person name="Yang Z."/>
            <person name="Liu X."/>
            <person name="Jiang W."/>
            <person name="Mao L."/>
            <person name="Kong X."/>
            <person name="Jiao Y."/>
            <person name="Jia J."/>
        </authorList>
    </citation>
    <scope>NUCLEOTIDE SEQUENCE [LARGE SCALE GENOMIC DNA]</scope>
    <source>
        <strain evidence="4">cv. AL8/78</strain>
    </source>
</reference>
<proteinExistence type="predicted"/>
<dbReference type="InterPro" id="IPR012337">
    <property type="entry name" value="RNaseH-like_sf"/>
</dbReference>
<accession>A0A453JDY5</accession>
<dbReference type="PANTHER" id="PTHR47074">
    <property type="entry name" value="BNAC02G40300D PROTEIN"/>
    <property type="match status" value="1"/>
</dbReference>
<dbReference type="Gramene" id="AET4Gv20886000.3">
    <property type="protein sequence ID" value="AET4Gv20886000.3"/>
    <property type="gene ID" value="AET4Gv20886000"/>
</dbReference>
<reference evidence="3" key="5">
    <citation type="journal article" date="2021" name="G3 (Bethesda)">
        <title>Aegilops tauschii genome assembly Aet v5.0 features greater sequence contiguity and improved annotation.</title>
        <authorList>
            <person name="Wang L."/>
            <person name="Zhu T."/>
            <person name="Rodriguez J.C."/>
            <person name="Deal K.R."/>
            <person name="Dubcovsky J."/>
            <person name="McGuire P.E."/>
            <person name="Lux T."/>
            <person name="Spannagl M."/>
            <person name="Mayer K.F.X."/>
            <person name="Baldrich P."/>
            <person name="Meyers B.C."/>
            <person name="Huo N."/>
            <person name="Gu Y.Q."/>
            <person name="Zhou H."/>
            <person name="Devos K.M."/>
            <person name="Bennetzen J.L."/>
            <person name="Unver T."/>
            <person name="Budak H."/>
            <person name="Gulick P.J."/>
            <person name="Galiba G."/>
            <person name="Kalapos B."/>
            <person name="Nelson D.R."/>
            <person name="Li P."/>
            <person name="You F.M."/>
            <person name="Luo M.C."/>
            <person name="Dvorak J."/>
        </authorList>
    </citation>
    <scope>NUCLEOTIDE SEQUENCE [LARGE SCALE GENOMIC DNA]</scope>
    <source>
        <strain evidence="3">cv. AL8/78</strain>
    </source>
</reference>
<dbReference type="InterPro" id="IPR036397">
    <property type="entry name" value="RNaseH_sf"/>
</dbReference>
<evidence type="ECO:0000259" key="1">
    <source>
        <dbReference type="Pfam" id="PF03171"/>
    </source>
</evidence>
<dbReference type="SUPFAM" id="SSF53098">
    <property type="entry name" value="Ribonuclease H-like"/>
    <property type="match status" value="1"/>
</dbReference>
<sequence>MAKILNLQEEEHLVNMIGDNSITQAIFNYYPQCPKPDHVLGLKAHTDGSIITVNFADALGISDPASLEALACREALSLAQDLGLQHLQIASDCKHVVNHIRQGVGGSYGSVIREILETVRNFTSCNFVFEPRASNTEAHRLARFYLTGAIFGWARRVTQSLFL</sequence>
<dbReference type="Gramene" id="AET4Gv20886000.4">
    <property type="protein sequence ID" value="AET4Gv20886000.4"/>
    <property type="gene ID" value="AET4Gv20886000"/>
</dbReference>
<evidence type="ECO:0000259" key="2">
    <source>
        <dbReference type="Pfam" id="PF13456"/>
    </source>
</evidence>
<dbReference type="EnsemblPlants" id="AET4Gv20886000.3">
    <property type="protein sequence ID" value="AET4Gv20886000.3"/>
    <property type="gene ID" value="AET4Gv20886000"/>
</dbReference>
<evidence type="ECO:0008006" key="5">
    <source>
        <dbReference type="Google" id="ProtNLM"/>
    </source>
</evidence>
<evidence type="ECO:0000313" key="4">
    <source>
        <dbReference type="Proteomes" id="UP000015105"/>
    </source>
</evidence>
<dbReference type="GO" id="GO:0004523">
    <property type="term" value="F:RNA-DNA hybrid ribonuclease activity"/>
    <property type="evidence" value="ECO:0007669"/>
    <property type="project" value="InterPro"/>
</dbReference>
<dbReference type="InterPro" id="IPR044730">
    <property type="entry name" value="RNase_H-like_dom_plant"/>
</dbReference>
<dbReference type="InterPro" id="IPR052929">
    <property type="entry name" value="RNase_H-like_EbsB-rel"/>
</dbReference>
<feature type="domain" description="Isopenicillin N synthase-like Fe(2+) 2OG dioxygenase" evidence="1">
    <location>
        <begin position="26"/>
        <end position="58"/>
    </location>
</feature>
<dbReference type="PANTHER" id="PTHR47074:SF73">
    <property type="entry name" value="OS04G0448401 PROTEIN"/>
    <property type="match status" value="1"/>
</dbReference>
<reference evidence="4" key="1">
    <citation type="journal article" date="2014" name="Science">
        <title>Ancient hybridizations among the ancestral genomes of bread wheat.</title>
        <authorList>
            <consortium name="International Wheat Genome Sequencing Consortium,"/>
            <person name="Marcussen T."/>
            <person name="Sandve S.R."/>
            <person name="Heier L."/>
            <person name="Spannagl M."/>
            <person name="Pfeifer M."/>
            <person name="Jakobsen K.S."/>
            <person name="Wulff B.B."/>
            <person name="Steuernagel B."/>
            <person name="Mayer K.F."/>
            <person name="Olsen O.A."/>
        </authorList>
    </citation>
    <scope>NUCLEOTIDE SEQUENCE [LARGE SCALE GENOMIC DNA]</scope>
    <source>
        <strain evidence="4">cv. AL8/78</strain>
    </source>
</reference>
<dbReference type="AlphaFoldDB" id="A0A453JDY5"/>
<dbReference type="InterPro" id="IPR002156">
    <property type="entry name" value="RNaseH_domain"/>
</dbReference>
<dbReference type="Pfam" id="PF03171">
    <property type="entry name" value="2OG-FeII_Oxy"/>
    <property type="match status" value="1"/>
</dbReference>
<dbReference type="EnsemblPlants" id="AET4Gv20886000.4">
    <property type="protein sequence ID" value="AET4Gv20886000.4"/>
    <property type="gene ID" value="AET4Gv20886000"/>
</dbReference>
<dbReference type="SUPFAM" id="SSF51197">
    <property type="entry name" value="Clavaminate synthase-like"/>
    <property type="match status" value="1"/>
</dbReference>
<dbReference type="Proteomes" id="UP000015105">
    <property type="component" value="Chromosome 4D"/>
</dbReference>